<evidence type="ECO:0000313" key="2">
    <source>
        <dbReference type="EMBL" id="CAG6727883.1"/>
    </source>
</evidence>
<dbReference type="EMBL" id="HBUF01210229">
    <property type="protein sequence ID" value="CAG6665331.1"/>
    <property type="molecule type" value="Transcribed_RNA"/>
</dbReference>
<dbReference type="EMBL" id="HBUF01374969">
    <property type="protein sequence ID" value="CAG6727885.1"/>
    <property type="molecule type" value="Transcribed_RNA"/>
</dbReference>
<dbReference type="EMBL" id="HBUF01374968">
    <property type="protein sequence ID" value="CAG6727884.1"/>
    <property type="molecule type" value="Transcribed_RNA"/>
</dbReference>
<evidence type="ECO:0000256" key="1">
    <source>
        <dbReference type="SAM" id="SignalP"/>
    </source>
</evidence>
<feature type="chain" id="PRO_5036262600" evidence="1">
    <location>
        <begin position="25"/>
        <end position="256"/>
    </location>
</feature>
<keyword evidence="1" id="KW-0732">Signal</keyword>
<dbReference type="EMBL" id="HBUF01210228">
    <property type="protein sequence ID" value="CAG6665330.1"/>
    <property type="molecule type" value="Transcribed_RNA"/>
</dbReference>
<dbReference type="AlphaFoldDB" id="A0A8D8YFM2"/>
<feature type="signal peptide" evidence="1">
    <location>
        <begin position="1"/>
        <end position="24"/>
    </location>
</feature>
<dbReference type="EMBL" id="HBUF01374967">
    <property type="protein sequence ID" value="CAG6727883.1"/>
    <property type="molecule type" value="Transcribed_RNA"/>
</dbReference>
<sequence length="256" mass="27873">MMAPGNLPLLIMITFILNIQKGSALNWTVADEDAICSLATPGFSVCAAKGPADENCKTLASKVTGSDPQCYEENVCSFTKDGSPAYVTCNSVKPGYEILRNCINGLGIANPNPKVNLGDSKYVALTLGKDGMGKYEKPAITPHLLCNELNAQTVYDCQGEDLRNDLIKNFHQEKRLGNLCGGFCMEIKESNGKDVVNLVVRCVVTGTYYDAETGQRDVVRLHLFNHNPDPTIAILSYWGSKNMKDMSNASLDLTIH</sequence>
<protein>
    <submittedName>
        <fullName evidence="2">Uncharacterized protein</fullName>
    </submittedName>
</protein>
<organism evidence="2">
    <name type="scientific">Cacopsylla melanoneura</name>
    <dbReference type="NCBI Taxonomy" id="428564"/>
    <lineage>
        <taxon>Eukaryota</taxon>
        <taxon>Metazoa</taxon>
        <taxon>Ecdysozoa</taxon>
        <taxon>Arthropoda</taxon>
        <taxon>Hexapoda</taxon>
        <taxon>Insecta</taxon>
        <taxon>Pterygota</taxon>
        <taxon>Neoptera</taxon>
        <taxon>Paraneoptera</taxon>
        <taxon>Hemiptera</taxon>
        <taxon>Sternorrhyncha</taxon>
        <taxon>Psylloidea</taxon>
        <taxon>Psyllidae</taxon>
        <taxon>Psyllinae</taxon>
        <taxon>Cacopsylla</taxon>
    </lineage>
</organism>
<proteinExistence type="predicted"/>
<accession>A0A8D8YFM2</accession>
<dbReference type="EMBL" id="HBUF01065292">
    <property type="protein sequence ID" value="CAG6627424.1"/>
    <property type="molecule type" value="Transcribed_RNA"/>
</dbReference>
<reference evidence="2" key="1">
    <citation type="submission" date="2021-05" db="EMBL/GenBank/DDBJ databases">
        <authorList>
            <person name="Alioto T."/>
            <person name="Alioto T."/>
            <person name="Gomez Garrido J."/>
        </authorList>
    </citation>
    <scope>NUCLEOTIDE SEQUENCE</scope>
</reference>
<name>A0A8D8YFM2_9HEMI</name>